<evidence type="ECO:0000256" key="2">
    <source>
        <dbReference type="ARBA" id="ARBA00023125"/>
    </source>
</evidence>
<evidence type="ECO:0000313" key="5">
    <source>
        <dbReference type="EMBL" id="MCM1991925.1"/>
    </source>
</evidence>
<reference evidence="5" key="2">
    <citation type="submission" date="2021-04" db="EMBL/GenBank/DDBJ databases">
        <authorList>
            <person name="Dong X."/>
        </authorList>
    </citation>
    <scope>NUCLEOTIDE SEQUENCE</scope>
    <source>
        <strain evidence="5">ZWT</strain>
    </source>
</reference>
<comment type="caution">
    <text evidence="5">The sequence shown here is derived from an EMBL/GenBank/DDBJ whole genome shotgun (WGS) entry which is preliminary data.</text>
</comment>
<gene>
    <name evidence="5" type="ORF">KDK92_19465</name>
</gene>
<dbReference type="Pfam" id="PF13377">
    <property type="entry name" value="Peripla_BP_3"/>
    <property type="match status" value="1"/>
</dbReference>
<dbReference type="SMART" id="SM00354">
    <property type="entry name" value="HTH_LACI"/>
    <property type="match status" value="1"/>
</dbReference>
<dbReference type="EMBL" id="JAGSOJ010000004">
    <property type="protein sequence ID" value="MCM1991925.1"/>
    <property type="molecule type" value="Genomic_DNA"/>
</dbReference>
<keyword evidence="2 5" id="KW-0238">DNA-binding</keyword>
<dbReference type="InterPro" id="IPR046335">
    <property type="entry name" value="LacI/GalR-like_sensor"/>
</dbReference>
<feature type="domain" description="HTH lacI-type" evidence="4">
    <location>
        <begin position="2"/>
        <end position="48"/>
    </location>
</feature>
<dbReference type="Gene3D" id="3.40.50.2300">
    <property type="match status" value="2"/>
</dbReference>
<sequence>MATLKDIAKLTNVSLSTVSRVLNYDGSISVTNETRKRIFEVAEDLDYRTPKQRNKGNYRNMDKSIKIGVLHWYSQDEELEDPYYLSIRKGIEKYSAEKNIQITMIFKNSDKYTINELRRFDGVVAIGKFSNEDAEGFAKRCNNITFVDYSPNVKKYDSVVIDFKAAVLDGLDYLSKLGHTNIGYIGGLEYVGNDKVVIKDEREFIFQQYMKEKGVLKSDYIYIGQFTAEDGYKLMKKAIDEGDLPTAFFVGSDSMAIGALRALYESGISVPKDVSIIGFNDIPTAKYLVPPLTTIRVYTEFMGSTAVELLIERINDNREIPKKVVVPTNMVLRESCKEIK</sequence>
<evidence type="ECO:0000256" key="3">
    <source>
        <dbReference type="ARBA" id="ARBA00023163"/>
    </source>
</evidence>
<accession>A0A9J6P8R4</accession>
<dbReference type="SUPFAM" id="SSF53822">
    <property type="entry name" value="Periplasmic binding protein-like I"/>
    <property type="match status" value="1"/>
</dbReference>
<dbReference type="InterPro" id="IPR010982">
    <property type="entry name" value="Lambda_DNA-bd_dom_sf"/>
</dbReference>
<evidence type="ECO:0000313" key="6">
    <source>
        <dbReference type="Proteomes" id="UP001056429"/>
    </source>
</evidence>
<dbReference type="PANTHER" id="PTHR30146">
    <property type="entry name" value="LACI-RELATED TRANSCRIPTIONAL REPRESSOR"/>
    <property type="match status" value="1"/>
</dbReference>
<dbReference type="PANTHER" id="PTHR30146:SF149">
    <property type="entry name" value="HTH-TYPE TRANSCRIPTIONAL REGULATOR EBGR"/>
    <property type="match status" value="1"/>
</dbReference>
<keyword evidence="1" id="KW-0805">Transcription regulation</keyword>
<dbReference type="PROSITE" id="PS00356">
    <property type="entry name" value="HTH_LACI_1"/>
    <property type="match status" value="1"/>
</dbReference>
<name>A0A9J6P8R4_9CLOT</name>
<dbReference type="InterPro" id="IPR000843">
    <property type="entry name" value="HTH_LacI"/>
</dbReference>
<dbReference type="PROSITE" id="PS50932">
    <property type="entry name" value="HTH_LACI_2"/>
    <property type="match status" value="1"/>
</dbReference>
<organism evidence="5 6">
    <name type="scientific">Oceanirhabdus seepicola</name>
    <dbReference type="NCBI Taxonomy" id="2828781"/>
    <lineage>
        <taxon>Bacteria</taxon>
        <taxon>Bacillati</taxon>
        <taxon>Bacillota</taxon>
        <taxon>Clostridia</taxon>
        <taxon>Eubacteriales</taxon>
        <taxon>Clostridiaceae</taxon>
        <taxon>Oceanirhabdus</taxon>
    </lineage>
</organism>
<keyword evidence="3" id="KW-0804">Transcription</keyword>
<dbReference type="CDD" id="cd01392">
    <property type="entry name" value="HTH_LacI"/>
    <property type="match status" value="1"/>
</dbReference>
<reference evidence="5" key="1">
    <citation type="journal article" date="2021" name="mSystems">
        <title>Bacteria and Archaea Synergistically Convert Glycine Betaine to Biogenic Methane in the Formosa Cold Seep of the South China Sea.</title>
        <authorList>
            <person name="Li L."/>
            <person name="Zhang W."/>
            <person name="Zhang S."/>
            <person name="Song L."/>
            <person name="Sun Q."/>
            <person name="Zhang H."/>
            <person name="Xiang H."/>
            <person name="Dong X."/>
        </authorList>
    </citation>
    <scope>NUCLEOTIDE SEQUENCE</scope>
    <source>
        <strain evidence="5">ZWT</strain>
    </source>
</reference>
<proteinExistence type="predicted"/>
<dbReference type="InterPro" id="IPR028082">
    <property type="entry name" value="Peripla_BP_I"/>
</dbReference>
<dbReference type="GO" id="GO:0003700">
    <property type="term" value="F:DNA-binding transcription factor activity"/>
    <property type="evidence" value="ECO:0007669"/>
    <property type="project" value="TreeGrafter"/>
</dbReference>
<dbReference type="SUPFAM" id="SSF47413">
    <property type="entry name" value="lambda repressor-like DNA-binding domains"/>
    <property type="match status" value="1"/>
</dbReference>
<dbReference type="PRINTS" id="PR00036">
    <property type="entry name" value="HTHLACI"/>
</dbReference>
<dbReference type="GO" id="GO:0000976">
    <property type="term" value="F:transcription cis-regulatory region binding"/>
    <property type="evidence" value="ECO:0007669"/>
    <property type="project" value="TreeGrafter"/>
</dbReference>
<evidence type="ECO:0000259" key="4">
    <source>
        <dbReference type="PROSITE" id="PS50932"/>
    </source>
</evidence>
<dbReference type="CDD" id="cd01544">
    <property type="entry name" value="PBP1_GalR"/>
    <property type="match status" value="1"/>
</dbReference>
<keyword evidence="6" id="KW-1185">Reference proteome</keyword>
<dbReference type="Pfam" id="PF00356">
    <property type="entry name" value="LacI"/>
    <property type="match status" value="1"/>
</dbReference>
<dbReference type="Proteomes" id="UP001056429">
    <property type="component" value="Unassembled WGS sequence"/>
</dbReference>
<dbReference type="Gene3D" id="1.10.260.40">
    <property type="entry name" value="lambda repressor-like DNA-binding domains"/>
    <property type="match status" value="1"/>
</dbReference>
<dbReference type="AlphaFoldDB" id="A0A9J6P8R4"/>
<dbReference type="RefSeq" id="WP_250861059.1">
    <property type="nucleotide sequence ID" value="NZ_JAGSOJ010000004.1"/>
</dbReference>
<evidence type="ECO:0000256" key="1">
    <source>
        <dbReference type="ARBA" id="ARBA00023015"/>
    </source>
</evidence>
<protein>
    <submittedName>
        <fullName evidence="5">LacI family DNA-binding transcriptional regulator</fullName>
    </submittedName>
</protein>